<evidence type="ECO:0000313" key="10">
    <source>
        <dbReference type="EMBL" id="PLR86398.1"/>
    </source>
</evidence>
<dbReference type="PROSITE" id="PS51096">
    <property type="entry name" value="PTS_EIIA_TYPE_4"/>
    <property type="match status" value="1"/>
</dbReference>
<evidence type="ECO:0000256" key="4">
    <source>
        <dbReference type="ARBA" id="ARBA00022553"/>
    </source>
</evidence>
<keyword evidence="3" id="KW-0963">Cytoplasm</keyword>
<dbReference type="OrthoDB" id="9799827at2"/>
<dbReference type="AlphaFoldDB" id="A0A2N5GS66"/>
<dbReference type="SUPFAM" id="SSF53062">
    <property type="entry name" value="PTS system fructose IIA component-like"/>
    <property type="match status" value="1"/>
</dbReference>
<accession>A0A2N5GS66</accession>
<dbReference type="InterPro" id="IPR036662">
    <property type="entry name" value="PTS_EIIA_man-typ_sf"/>
</dbReference>
<dbReference type="Gene3D" id="3.40.50.510">
    <property type="entry name" value="Phosphotransferase system, mannose-type IIA component"/>
    <property type="match status" value="1"/>
</dbReference>
<organism evidence="10 12">
    <name type="scientific">Bacillus canaveralius</name>
    <dbReference type="NCBI Taxonomy" id="1403243"/>
    <lineage>
        <taxon>Bacteria</taxon>
        <taxon>Bacillati</taxon>
        <taxon>Bacillota</taxon>
        <taxon>Bacilli</taxon>
        <taxon>Bacillales</taxon>
        <taxon>Bacillaceae</taxon>
        <taxon>Bacillus</taxon>
    </lineage>
</organism>
<evidence type="ECO:0000256" key="7">
    <source>
        <dbReference type="ARBA" id="ARBA00022683"/>
    </source>
</evidence>
<dbReference type="GO" id="GO:0016020">
    <property type="term" value="C:membrane"/>
    <property type="evidence" value="ECO:0007669"/>
    <property type="project" value="InterPro"/>
</dbReference>
<dbReference type="Proteomes" id="UP000234951">
    <property type="component" value="Unassembled WGS sequence"/>
</dbReference>
<keyword evidence="5" id="KW-0762">Sugar transport</keyword>
<dbReference type="EMBL" id="PGVD01000021">
    <property type="protein sequence ID" value="PLR98631.1"/>
    <property type="molecule type" value="Genomic_DNA"/>
</dbReference>
<dbReference type="GO" id="GO:0005737">
    <property type="term" value="C:cytoplasm"/>
    <property type="evidence" value="ECO:0007669"/>
    <property type="project" value="UniProtKB-SubCell"/>
</dbReference>
<keyword evidence="4" id="KW-0597">Phosphoprotein</keyword>
<dbReference type="InterPro" id="IPR004701">
    <property type="entry name" value="PTS_EIIA_man-typ"/>
</dbReference>
<keyword evidence="7" id="KW-0598">Phosphotransferase system</keyword>
<dbReference type="EMBL" id="PGVA01000003">
    <property type="protein sequence ID" value="PLR86398.1"/>
    <property type="molecule type" value="Genomic_DNA"/>
</dbReference>
<dbReference type="PANTHER" id="PTHR33799">
    <property type="entry name" value="PTS PERMEASE-RELATED-RELATED"/>
    <property type="match status" value="1"/>
</dbReference>
<gene>
    <name evidence="10" type="ORF">CU635_02045</name>
    <name evidence="11" type="ORF">CVD25_07890</name>
</gene>
<evidence type="ECO:0000313" key="13">
    <source>
        <dbReference type="Proteomes" id="UP000235114"/>
    </source>
</evidence>
<comment type="subcellular location">
    <subcellularLocation>
        <location evidence="1">Cytoplasm</location>
    </subcellularLocation>
</comment>
<dbReference type="GO" id="GO:0016301">
    <property type="term" value="F:kinase activity"/>
    <property type="evidence" value="ECO:0007669"/>
    <property type="project" value="UniProtKB-KW"/>
</dbReference>
<name>A0A2N5GS66_9BACI</name>
<dbReference type="RefSeq" id="WP_101575493.1">
    <property type="nucleotide sequence ID" value="NZ_PGVA01000003.1"/>
</dbReference>
<keyword evidence="2" id="KW-0813">Transport</keyword>
<dbReference type="GO" id="GO:0009401">
    <property type="term" value="P:phosphoenolpyruvate-dependent sugar phosphotransferase system"/>
    <property type="evidence" value="ECO:0007669"/>
    <property type="project" value="UniProtKB-KW"/>
</dbReference>
<evidence type="ECO:0000259" key="9">
    <source>
        <dbReference type="PROSITE" id="PS51096"/>
    </source>
</evidence>
<keyword evidence="6" id="KW-0808">Transferase</keyword>
<dbReference type="InterPro" id="IPR033887">
    <property type="entry name" value="PTS_IIA_man"/>
</dbReference>
<evidence type="ECO:0000313" key="12">
    <source>
        <dbReference type="Proteomes" id="UP000234951"/>
    </source>
</evidence>
<feature type="domain" description="PTS EIIA type-4" evidence="9">
    <location>
        <begin position="2"/>
        <end position="125"/>
    </location>
</feature>
<protein>
    <submittedName>
        <fullName evidence="10">PTS mannose transporter subunit IID</fullName>
    </submittedName>
</protein>
<evidence type="ECO:0000256" key="2">
    <source>
        <dbReference type="ARBA" id="ARBA00022448"/>
    </source>
</evidence>
<dbReference type="Pfam" id="PF03610">
    <property type="entry name" value="EIIA-man"/>
    <property type="match status" value="1"/>
</dbReference>
<reference evidence="11 13" key="2">
    <citation type="submission" date="2017-12" db="EMBL/GenBank/DDBJ databases">
        <title>Comparative Functional Genomics of Dry Heat Resistant strains isolated from the Viking Spacecraft.</title>
        <authorList>
            <person name="Seuylemezian A."/>
            <person name="Cooper K."/>
            <person name="Vaishampayan P."/>
        </authorList>
    </citation>
    <scope>NUCLEOTIDE SEQUENCE [LARGE SCALE GENOMIC DNA]</scope>
    <source>
        <strain evidence="11 13">ATCC 29669</strain>
    </source>
</reference>
<evidence type="ECO:0000256" key="6">
    <source>
        <dbReference type="ARBA" id="ARBA00022679"/>
    </source>
</evidence>
<dbReference type="CDD" id="cd00006">
    <property type="entry name" value="PTS_IIA_man"/>
    <property type="match status" value="1"/>
</dbReference>
<evidence type="ECO:0000313" key="11">
    <source>
        <dbReference type="EMBL" id="PLR98631.1"/>
    </source>
</evidence>
<evidence type="ECO:0000256" key="5">
    <source>
        <dbReference type="ARBA" id="ARBA00022597"/>
    </source>
</evidence>
<dbReference type="InterPro" id="IPR013789">
    <property type="entry name" value="PTS_EIIA_man"/>
</dbReference>
<evidence type="ECO:0000256" key="3">
    <source>
        <dbReference type="ARBA" id="ARBA00022490"/>
    </source>
</evidence>
<evidence type="ECO:0000256" key="8">
    <source>
        <dbReference type="ARBA" id="ARBA00022777"/>
    </source>
</evidence>
<evidence type="ECO:0000256" key="1">
    <source>
        <dbReference type="ARBA" id="ARBA00004496"/>
    </source>
</evidence>
<dbReference type="Proteomes" id="UP000235114">
    <property type="component" value="Unassembled WGS sequence"/>
</dbReference>
<proteinExistence type="predicted"/>
<dbReference type="NCBIfam" id="TIGR00824">
    <property type="entry name" value="EIIA-man"/>
    <property type="match status" value="1"/>
</dbReference>
<keyword evidence="13" id="KW-1185">Reference proteome</keyword>
<comment type="caution">
    <text evidence="10">The sequence shown here is derived from an EMBL/GenBank/DDBJ whole genome shotgun (WGS) entry which is preliminary data.</text>
</comment>
<dbReference type="PANTHER" id="PTHR33799:SF1">
    <property type="entry name" value="PTS SYSTEM MANNOSE-SPECIFIC EIIAB COMPONENT-RELATED"/>
    <property type="match status" value="1"/>
</dbReference>
<dbReference type="InterPro" id="IPR051471">
    <property type="entry name" value="Bacterial_PTS_sugar_comp"/>
</dbReference>
<reference evidence="10 12" key="1">
    <citation type="submission" date="2017-11" db="EMBL/GenBank/DDBJ databases">
        <title>Comparitive Functional Genomics of Dry Heat Resistant strains isolated from the Viking Spacecraft.</title>
        <authorList>
            <person name="Seuylemezian A."/>
            <person name="Cooper K."/>
            <person name="Vaishampayan P."/>
        </authorList>
    </citation>
    <scope>NUCLEOTIDE SEQUENCE [LARGE SCALE GENOMIC DNA]</scope>
    <source>
        <strain evidence="10 12">M4.6</strain>
    </source>
</reference>
<sequence>MTTAIIIGTHGASAEQLLRSSEMIIGPQENVTFIDFVPGENTDTLIKKFNEQLSNLDTAEGVLFMVDLFGGSPYNAASQIALPKPDYDVIAGVNIPMLLETLAMRSSLGFDELVDTALNAGSMGVKSLRKSLVITEESEEEL</sequence>
<keyword evidence="8" id="KW-0418">Kinase</keyword>
<dbReference type="GO" id="GO:0016773">
    <property type="term" value="F:phosphotransferase activity, alcohol group as acceptor"/>
    <property type="evidence" value="ECO:0007669"/>
    <property type="project" value="InterPro"/>
</dbReference>